<evidence type="ECO:0008006" key="3">
    <source>
        <dbReference type="Google" id="ProtNLM"/>
    </source>
</evidence>
<dbReference type="AlphaFoldDB" id="A0A6N3GX75"/>
<dbReference type="InterPro" id="IPR045692">
    <property type="entry name" value="DUF6057"/>
</dbReference>
<keyword evidence="1" id="KW-0472">Membrane</keyword>
<protein>
    <recommendedName>
        <fullName evidence="3">Transmembrane protein</fullName>
    </recommendedName>
</protein>
<accession>A0A6N3GX75</accession>
<evidence type="ECO:0000313" key="2">
    <source>
        <dbReference type="EMBL" id="VYU68995.1"/>
    </source>
</evidence>
<dbReference type="EMBL" id="CACRUT010000031">
    <property type="protein sequence ID" value="VYU68995.1"/>
    <property type="molecule type" value="Genomic_DNA"/>
</dbReference>
<feature type="transmembrane region" description="Helical" evidence="1">
    <location>
        <begin position="114"/>
        <end position="132"/>
    </location>
</feature>
<feature type="transmembrane region" description="Helical" evidence="1">
    <location>
        <begin position="51"/>
        <end position="72"/>
    </location>
</feature>
<name>A0A6N3GX75_9BACT</name>
<dbReference type="RefSeq" id="WP_412441472.1">
    <property type="nucleotide sequence ID" value="NZ_CACRUT010000031.1"/>
</dbReference>
<sequence>MYKPTYKKRTARMISWVCGSLFTLFSLLYLFVMQADLLATAQHLLSKGQTVYSPLWGTVIITFLLLLLQGVFRRIMVYPLRFHALYYFPSCVVLGLLTSIVPQTGWNVQLSANWIWLTVCIFLYILVTWMALHFPDRKNGKQNAFSFLWVNFLWLALQFCMVNSIANTKDVYHYRLKAERYLVEGQDSLALQVGAKSLQTDRSLTAMRVFALSRENLLGEKLFDFPQYNGSQGLLPSLSDTTYAHDWTKALYKHLGGKPGKNLKDNTRFLELLSQRPSATAAAKDYLLCAYLLDKNLDAFVTVLPRCHEVNDNLPLHYKEALILYNRLHTTPAITYKNSVIETNLNDFLHYGMQYTHATERSNQCRRMYGNTYWWYYYYQKPSE</sequence>
<proteinExistence type="predicted"/>
<reference evidence="2" key="1">
    <citation type="submission" date="2019-11" db="EMBL/GenBank/DDBJ databases">
        <authorList>
            <person name="Feng L."/>
        </authorList>
    </citation>
    <scope>NUCLEOTIDE SEQUENCE</scope>
    <source>
        <strain evidence="2">PclaraLFYP37</strain>
    </source>
</reference>
<evidence type="ECO:0000256" key="1">
    <source>
        <dbReference type="SAM" id="Phobius"/>
    </source>
</evidence>
<feature type="transmembrane region" description="Helical" evidence="1">
    <location>
        <begin position="84"/>
        <end position="102"/>
    </location>
</feature>
<keyword evidence="1" id="KW-1133">Transmembrane helix</keyword>
<keyword evidence="1" id="KW-0812">Transmembrane</keyword>
<feature type="transmembrane region" description="Helical" evidence="1">
    <location>
        <begin position="144"/>
        <end position="166"/>
    </location>
</feature>
<gene>
    <name evidence="2" type="ORF">PCLFYP37_00679</name>
</gene>
<dbReference type="Pfam" id="PF19529">
    <property type="entry name" value="DUF6057"/>
    <property type="match status" value="2"/>
</dbReference>
<organism evidence="2">
    <name type="scientific">Paraprevotella clara</name>
    <dbReference type="NCBI Taxonomy" id="454154"/>
    <lineage>
        <taxon>Bacteria</taxon>
        <taxon>Pseudomonadati</taxon>
        <taxon>Bacteroidota</taxon>
        <taxon>Bacteroidia</taxon>
        <taxon>Bacteroidales</taxon>
        <taxon>Prevotellaceae</taxon>
        <taxon>Paraprevotella</taxon>
    </lineage>
</organism>